<dbReference type="PROSITE" id="PS50237">
    <property type="entry name" value="HECT"/>
    <property type="match status" value="1"/>
</dbReference>
<dbReference type="InterPro" id="IPR010314">
    <property type="entry name" value="E3_Ub_ligase_DUF913"/>
</dbReference>
<feature type="compositionally biased region" description="Basic and acidic residues" evidence="14">
    <location>
        <begin position="3730"/>
        <end position="3754"/>
    </location>
</feature>
<feature type="domain" description="WWE" evidence="18">
    <location>
        <begin position="1544"/>
        <end position="1622"/>
    </location>
</feature>
<keyword evidence="7" id="KW-0227">DNA damage</keyword>
<protein>
    <recommendedName>
        <fullName evidence="4">HECT-type E3 ubiquitin transferase</fullName>
        <ecNumber evidence="4">2.3.2.26</ecNumber>
    </recommendedName>
</protein>
<evidence type="ECO:0000256" key="3">
    <source>
        <dbReference type="ARBA" id="ARBA00004906"/>
    </source>
</evidence>
<dbReference type="Gene3D" id="3.30.2410.10">
    <property type="entry name" value="Hect, E3 ligase catalytic domain"/>
    <property type="match status" value="1"/>
</dbReference>
<dbReference type="FunFam" id="3.90.1750.10:FF:000003">
    <property type="entry name" value="E3 ubiquitin-protein ligase UPL1"/>
    <property type="match status" value="1"/>
</dbReference>
<dbReference type="FunCoup" id="A0A482WHI5">
    <property type="interactions" value="2533"/>
</dbReference>
<comment type="catalytic activity">
    <reaction evidence="1">
        <text>S-ubiquitinyl-[E2 ubiquitin-conjugating enzyme]-L-cysteine + [acceptor protein]-L-lysine = [E2 ubiquitin-conjugating enzyme]-L-cysteine + N(6)-ubiquitinyl-[acceptor protein]-L-lysine.</text>
        <dbReference type="EC" id="2.3.2.26"/>
    </reaction>
</comment>
<feature type="region of interest" description="Disordered" evidence="14">
    <location>
        <begin position="2966"/>
        <end position="2985"/>
    </location>
</feature>
<dbReference type="InterPro" id="IPR016024">
    <property type="entry name" value="ARM-type_fold"/>
</dbReference>
<evidence type="ECO:0000256" key="11">
    <source>
        <dbReference type="ARBA" id="ARBA00034494"/>
    </source>
</evidence>
<feature type="compositionally biased region" description="Polar residues" evidence="14">
    <location>
        <begin position="3023"/>
        <end position="3034"/>
    </location>
</feature>
<dbReference type="SMR" id="A0A482WHI5"/>
<evidence type="ECO:0000313" key="20">
    <source>
        <dbReference type="Proteomes" id="UP000291343"/>
    </source>
</evidence>
<keyword evidence="15" id="KW-1133">Transmembrane helix</keyword>
<dbReference type="CDD" id="cd00078">
    <property type="entry name" value="HECTc"/>
    <property type="match status" value="1"/>
</dbReference>
<dbReference type="Pfam" id="PF00632">
    <property type="entry name" value="HECT"/>
    <property type="match status" value="1"/>
</dbReference>
<evidence type="ECO:0000256" key="4">
    <source>
        <dbReference type="ARBA" id="ARBA00012485"/>
    </source>
</evidence>
<dbReference type="InParanoid" id="A0A482WHI5"/>
<evidence type="ECO:0000256" key="7">
    <source>
        <dbReference type="ARBA" id="ARBA00022763"/>
    </source>
</evidence>
<dbReference type="Proteomes" id="UP000291343">
    <property type="component" value="Unassembled WGS sequence"/>
</dbReference>
<name>A0A482WHI5_LAOST</name>
<dbReference type="InterPro" id="IPR009060">
    <property type="entry name" value="UBA-like_sf"/>
</dbReference>
<dbReference type="CDD" id="cd14288">
    <property type="entry name" value="UBA_HUWE1"/>
    <property type="match status" value="1"/>
</dbReference>
<dbReference type="PROSITE" id="PS50176">
    <property type="entry name" value="ARM_REPEAT"/>
    <property type="match status" value="1"/>
</dbReference>
<feature type="active site" description="Glycyl thioester intermediate" evidence="12">
    <location>
        <position position="4264"/>
    </location>
</feature>
<dbReference type="Gene3D" id="3.90.1750.10">
    <property type="entry name" value="Hect, E3 ligase catalytic domains"/>
    <property type="match status" value="1"/>
</dbReference>
<evidence type="ECO:0000256" key="14">
    <source>
        <dbReference type="SAM" id="MobiDB-lite"/>
    </source>
</evidence>
<dbReference type="InterPro" id="IPR025527">
    <property type="entry name" value="HUWE1/Rev1_UBM"/>
</dbReference>
<feature type="region of interest" description="Disordered" evidence="14">
    <location>
        <begin position="3816"/>
        <end position="3875"/>
    </location>
</feature>
<dbReference type="PANTHER" id="PTHR11254">
    <property type="entry name" value="HECT DOMAIN UBIQUITIN-PROTEIN LIGASE"/>
    <property type="match status" value="1"/>
</dbReference>
<feature type="compositionally biased region" description="Polar residues" evidence="14">
    <location>
        <begin position="2693"/>
        <end position="2711"/>
    </location>
</feature>
<dbReference type="SMART" id="SM00119">
    <property type="entry name" value="HECTc"/>
    <property type="match status" value="1"/>
</dbReference>
<evidence type="ECO:0000259" key="18">
    <source>
        <dbReference type="PROSITE" id="PS50918"/>
    </source>
</evidence>
<reference evidence="19 20" key="1">
    <citation type="journal article" date="2017" name="Gigascience">
        <title>Genome sequence of the small brown planthopper, Laodelphax striatellus.</title>
        <authorList>
            <person name="Zhu J."/>
            <person name="Jiang F."/>
            <person name="Wang X."/>
            <person name="Yang P."/>
            <person name="Bao Y."/>
            <person name="Zhao W."/>
            <person name="Wang W."/>
            <person name="Lu H."/>
            <person name="Wang Q."/>
            <person name="Cui N."/>
            <person name="Li J."/>
            <person name="Chen X."/>
            <person name="Luo L."/>
            <person name="Yu J."/>
            <person name="Kang L."/>
            <person name="Cui F."/>
        </authorList>
    </citation>
    <scope>NUCLEOTIDE SEQUENCE [LARGE SCALE GENOMIC DNA]</scope>
    <source>
        <strain evidence="19">Lst14</strain>
    </source>
</reference>
<sequence>MKIDTSKARKSSLEVPPDCKELIERLCRCTWSEVLIELKKIDTWTYGKCELYHWVRVLDYFDAILESAATREGPAVKGSQSWHLKLDDPENDELKELVIWVLHFTTLLIEHSFSRHMYNSVEHLLVLLSSCNLEVVLAVLNLLYMFSKRSNFILRLKPSMRDALLKCLTYLAESWGGRENGFGLADCCRDNPSYCPPTATTLHYEFYSEEEKSGKFNQVTCIHVEGLDKLNRTAAEIMNSLLDAWKVPIDGQMSLFTHVRLAHAFSNYQLRLQCVQARLQSLSILLYNHSFIEIHNLLYPGLLDELVELLEINDPKIIEIKAAALRTLTSIIHLDRNPRSPLKPGSRLNMIIDVTGASLYHGFLPQMVRNCISSLTGARSNEQVPLPLATALFSFLYHLSSYEQGSEALVNCGMMESLLKIVNWPGKELEHITFVTRAVRVIDLITNMDMQAFQTHGGMNSFIDRLEMEVKICRTEQPFEITPTSVVADAQLDEEMNRINVDSDSSSHSQQGNAASSSTTTESKPTRGRGVSQKTCLTQRAALLKSMLNFMKKALQDTTIQETIRTVMDGSLPSSLKHIISNAEYYGPSLFLLATDVVTAYVFQEPTLLTSLQENGLTDVVLHALLVKDVPATREVLGSLPNVFSALCLNPRGLNSFVRCRPFDKLFKVLISPVYLSAMRNRRSVNNGDTATNLGNAMDELMRHQPSLKSEATAAIIRLLEALCQLGRDPRYVCWRALKGESAMPGAVTGVTLSRVANDVGAAAVGGGAVAAAGAAGGAGGSSDEEDDDEEEAFLNLLPAHKLIFCRTCHIMKFIDAILSNNSTDDHCQEFVNQDGLVHLLSVLGLPNLPVDYPSTVLASQSVASVCKSIMTLGRQPVVMQVALNQLSAILEPLAPLIERRSSLEGSILLHELAQAGNLDEAMMTPSATPLLHAISAVNSYVIMLVNVCRTAQSESRTNALLQWASPLGMTVLDNLCKLYSSSLWESTILLALCSDDPATASRFSRHDVERLFPSEMSIVEDESGTSSAETESEPMDVDEQTPRQPATANEKIRRIPTLCVGTSTRGRRHQTQNPEVTKAAETVAMTVAKLLIRGVSPSELPTTPLPKFALTYLICSLGFSTPLLFDDKKYPYHVMLEQFVQAQGPAALFQVFKWAITAGNTMPMDESVKNLPGLPEGTDEFLDAWFIFMEKMLNPKTSLDKSHIALQMPHIYYVQHLMGMHKMMFMAIMKLWGKRVLPVSNWTYWPRIVETMLTILKLIICGECIMNKPKQALNRNQGQGQDQEIEEATRRRQQVNVSDLQQLMDMGFSRDHCYEALILTSTMEHATDYLLNNFFPYSARSSQQASMETEDEPFFGTAISLDDQTENAIDLSEFKTDAEFDDLIKKFGNEVVPTCLQMLEDIPEYAQHDIVYHICELIKTVLLRIGSDFTTEVLKKLSTTINTKVQHLIDALEVNSEVAINAVFTSPESSHTSSIITLYTLVFEDLKIPCAEFVHSSGMLDRVVQLLCKGSELLTEHKYLVTPRWMTSILQLLDLVEKVSVATKRKSIMHDVTIDKWKWFDLSIGVWQTYERDSQKTINNAYWNGFKMVKFHGTGRRTYSIAFQHMMQTNEESGKTRPVMRTFIDKKDEENIGKKKREVPEFESGACLSFSGPVHLEIYDGCFFEHRASIRPIEGIPEGYVQNILRASVSLLKSTDNKETIQAALVMCVRFTRQFEMARFVAEMDVVKTLLSLRSATNFPGFENLATILIRHILEEPSTLEVAFEKVLRAKTLQNIPPSYKELYFILRECSAAICRDMPTFKNVAERILRIDLSSLPRKSDEEEVRFLMKSISSNQSSTNNKRKKKPAQKSIDDCARRTVYDLLNALVIETDEKTTKASDSDGSAAAIVNQSAERAYANLTQHIVAMAEQNHQRHVLANHLANIVNGFEMPNDHPFPGSSNSDNVDDFVPPLNSSEHKESKVPLLSKSAILKILSDAVRSYNTIASLITQYTYVGNRNTLVKEDCSAIAFVLDNMMMTEEHMPDPERPNLARGLIAAVASCNHSPDAQLALVNEVKSALQRALTMKESAKKHQHVVDLVGIVTIMIENCPPVPINSTPLTTSLKLSQFSTNNMVRFMMKRNIVVDLARISHTLDLSSPKMSSTVNAALKPLETLSRIMSCPPSSPAANASKMKTRAQGAAAAAAAAANAPDQPGTSTSDSTNAQGEDAVEDTDNTDHDMTMSDPVDEESIDVLGRHDGICNAMRNELEELIDGVNNDLGSDSPMIDNDDDDANPANPPEMIIFDDNSFEQLPRRLNNHGGQRDGSSGEDSDSNSTEDRRMDDNDDLGAGADDDAVDGEEDGDEDEEEEDDDQEEEEEDDEEDEDDDDDGDHYDNETFEMFDTEDGVLHIPGLDHESDDFLMIEFSEPIDHSTPLMPWISPAFSFPSSLLDEATHENSNGPLGGRMPPLHPFLMSRQNLGEGSGHHRSQRLSRTRRHENGHAPHPHPHGSVTADIITTTLTNNTRVVVMDNGLGIFTNTEEEQISYVDQSGYLSGPSLAATLNNVPTSTHWWNEEAKLIDGDSQADAAAVVGYDITNVVLQHRAEELAERRETIKKFVEQKRKKKEPEKKDDYSGLMDILETSPGTDTSSVAAANVLAAAAQEVAQATESLAGSIVDSVLNTATRTTSAWPSSSQQPPSTLPLTPLDTEFYASPSSQVVDQQNLPPSSDSSFGELREPSSQNDEDNGGYRSYSPSEEVNDQPLPDTPERDTAAAAAAAAANPDPGTQLTLGDVYPLRRRQRSSQGGNTSQESVDSQATVLLPRNRPIRRCERPPYRPAAAAAAAASASGSGSGTQMREFMRAQRLREMMRSQRQSEISIDWTPTEQEEQQQQPQVAAAAAAPAATASTEPQVPAEEMYSVESTTSQHVELDPLGLIPGSVPFPAQTDPDDGFFRVNRYETEQNEENTETSTQESAAARMSTWLDSQMNSGANAPNPAASSHDSEECIVEERNTTVVPSSSSSSSSSGSSSSSSEHNNAAAESEQPTNNASSSLSDIPEGVDPSFLEALPEDMRAEVIQEHLRLQRMSARSAEAGEASSSGGGGGGASTVANLEVNADFLNALPPAIQQEVLAQQRLEQQRQAAALANPNEPMDPTAFFQDLAPPLRQAILADMEESQISVLPPELAAEAQNLRREWEARNRQLVQERFLNHVTNSSNSLSSILRNSAPRNASRQAGQRYTIQGLPQRGAAGLDQPWNGWTLRQHPPNHHHHHLAPAHKPNARTPCRQILDYDSICCLLILLFIDDTKLNTVRLHRVFRNLCYHAPSRDWIIKALLSIMEKSNEGVDNVEKTASAATSHRSSKRIAARTANANEHTPALLGASALGSTKSENTSWLNISMDAALGCRATVFHVNKIPGRRTGTITINHQAAPFVYRHALDLLISLAKTFPSSFMPTVISSSGGAGGGGDAAPGGSGTAKKHHKDGTTFWEILVRLDASYNSKKGKNTEKNKQINQEIEHTSLDSAPFGQLLKMLASPVVRKSSLLTNKLLRLLSLVSCGLQINKEQEAHQVLSEETLRHLSLVADVLTSVSCTEEGLEDATALLLNMSVKLKPIRDAILRMLLDSATKMAERMNKDVETLLKEVVASCKHDSDDKNDNRTVGKGILSNRFTNDPVVVSAPKKVKTGLDLQLSSMAPLISKTSSQASLLRILKVIVQIRESVRAIEAKTKENDEENDEDETEDEEEDDELFLEARRLEAREEGGNERQDTPKPDKNAKKKNTTPPPPPPLSELLKVDHLWTTLSRCLRALDKTQDSHAVLVLQPAVEAFFIVHASSAEAPAPSPNRASSEQPQPQPTTSGAGASQQLSNELAAPPPLSPLPTDGLEPDSVQQAQSTQSKFLKFAETHRTVLNQILRQSNTQLVDGPFSVLVNHTRVLDFDVKRRYFRSELERADEANRREELAVHVKRNAIFEDSFRELHRRTPDEWKNRFYIVFEGEEGQDAGGLLREWYMIISREIFNPDYALFSTSAADKVTYTINTSSHYNNNHLCYFKFVGRVIAKAIYDNKLLECYFTRSFYKHILGIPVKYTDMESEDYTFYKSLVYLFNHHVSSLGYDITFSTEVQEFGVTSVRDLLPNGRNIFVNEENKLDYIRLVCQMKMTGAIRQQLDAFLEGFYDIIPNRLISIFNEQELELLISGLPNVDIDDLKSNTEYYKYQPNSLQIQWFWRALREFNQAERAKFLQFVTGTSKVPLQGFSALEGMNGVQKFQIHRDERSTDRLPSAHTCFNQLDLPVYETYTKLREYLLKAIHECSEGFGFA</sequence>
<comment type="pathway">
    <text evidence="3">Protein modification; protein ubiquitination.</text>
</comment>
<keyword evidence="5" id="KW-0597">Phosphoprotein</keyword>
<keyword evidence="10" id="KW-0539">Nucleus</keyword>
<dbReference type="InterPro" id="IPR015940">
    <property type="entry name" value="UBA"/>
</dbReference>
<evidence type="ECO:0000313" key="19">
    <source>
        <dbReference type="EMBL" id="RZF32790.1"/>
    </source>
</evidence>
<feature type="region of interest" description="Disordered" evidence="14">
    <location>
        <begin position="2182"/>
        <end position="2226"/>
    </location>
</feature>
<dbReference type="PROSITE" id="PS50030">
    <property type="entry name" value="UBA"/>
    <property type="match status" value="1"/>
</dbReference>
<feature type="compositionally biased region" description="Acidic residues" evidence="14">
    <location>
        <begin position="3710"/>
        <end position="3729"/>
    </location>
</feature>
<keyword evidence="9" id="KW-0234">DNA repair</keyword>
<gene>
    <name evidence="19" type="ORF">LSTR_LSTR011436</name>
</gene>
<dbReference type="InterPro" id="IPR035983">
    <property type="entry name" value="Hect_E3_ubiquitin_ligase"/>
</dbReference>
<dbReference type="Pfam" id="PF14377">
    <property type="entry name" value="UBM"/>
    <property type="match status" value="3"/>
</dbReference>
<feature type="region of interest" description="Disordered" evidence="14">
    <location>
        <begin position="2666"/>
        <end position="2835"/>
    </location>
</feature>
<dbReference type="PANTHER" id="PTHR11254:SF67">
    <property type="entry name" value="E3 UBIQUITIN-PROTEIN LIGASE HUWE1"/>
    <property type="match status" value="1"/>
</dbReference>
<dbReference type="InterPro" id="IPR000569">
    <property type="entry name" value="HECT_dom"/>
</dbReference>
<organism evidence="19 20">
    <name type="scientific">Laodelphax striatellus</name>
    <name type="common">Small brown planthopper</name>
    <name type="synonym">Delphax striatella</name>
    <dbReference type="NCBI Taxonomy" id="195883"/>
    <lineage>
        <taxon>Eukaryota</taxon>
        <taxon>Metazoa</taxon>
        <taxon>Ecdysozoa</taxon>
        <taxon>Arthropoda</taxon>
        <taxon>Hexapoda</taxon>
        <taxon>Insecta</taxon>
        <taxon>Pterygota</taxon>
        <taxon>Neoptera</taxon>
        <taxon>Paraneoptera</taxon>
        <taxon>Hemiptera</taxon>
        <taxon>Auchenorrhyncha</taxon>
        <taxon>Fulgoroidea</taxon>
        <taxon>Delphacidae</taxon>
        <taxon>Criomorphinae</taxon>
        <taxon>Laodelphax</taxon>
    </lineage>
</organism>
<evidence type="ECO:0000256" key="2">
    <source>
        <dbReference type="ARBA" id="ARBA00004123"/>
    </source>
</evidence>
<dbReference type="Gene3D" id="1.10.8.10">
    <property type="entry name" value="DNA helicase RuvA subunit, C-terminal domain"/>
    <property type="match status" value="1"/>
</dbReference>
<dbReference type="SUPFAM" id="SSF56204">
    <property type="entry name" value="Hect, E3 ligase catalytic domain"/>
    <property type="match status" value="1"/>
</dbReference>
<dbReference type="InterPro" id="IPR050409">
    <property type="entry name" value="E3_ubiq-protein_ligase"/>
</dbReference>
<dbReference type="InterPro" id="IPR010309">
    <property type="entry name" value="E3_Ub_ligase_DUF908"/>
</dbReference>
<dbReference type="GO" id="GO:0005737">
    <property type="term" value="C:cytoplasm"/>
    <property type="evidence" value="ECO:0007669"/>
    <property type="project" value="TreeGrafter"/>
</dbReference>
<feature type="region of interest" description="Disordered" evidence="14">
    <location>
        <begin position="1018"/>
        <end position="1050"/>
    </location>
</feature>
<feature type="repeat" description="ARM" evidence="13">
    <location>
        <begin position="301"/>
        <end position="329"/>
    </location>
</feature>
<feature type="compositionally biased region" description="Acidic residues" evidence="14">
    <location>
        <begin position="2323"/>
        <end position="2376"/>
    </location>
</feature>
<feature type="compositionally biased region" description="Polar residues" evidence="14">
    <location>
        <begin position="3828"/>
        <end position="3847"/>
    </location>
</feature>
<proteinExistence type="inferred from homology"/>
<accession>A0A482WHI5</accession>
<keyword evidence="6" id="KW-0808">Transferase</keyword>
<feature type="region of interest" description="Disordered" evidence="14">
    <location>
        <begin position="2991"/>
        <end position="3043"/>
    </location>
</feature>
<evidence type="ECO:0000259" key="16">
    <source>
        <dbReference type="PROSITE" id="PS50030"/>
    </source>
</evidence>
<dbReference type="OrthoDB" id="8068875at2759"/>
<dbReference type="SUPFAM" id="SSF46934">
    <property type="entry name" value="UBA-like"/>
    <property type="match status" value="1"/>
</dbReference>
<evidence type="ECO:0000256" key="9">
    <source>
        <dbReference type="ARBA" id="ARBA00023204"/>
    </source>
</evidence>
<feature type="region of interest" description="Disordered" evidence="14">
    <location>
        <begin position="2863"/>
        <end position="2900"/>
    </location>
</feature>
<dbReference type="Pfam" id="PF06025">
    <property type="entry name" value="DUF913"/>
    <property type="match status" value="1"/>
</dbReference>
<dbReference type="InterPro" id="IPR000225">
    <property type="entry name" value="Armadillo"/>
</dbReference>
<keyword evidence="15" id="KW-0812">Transmembrane</keyword>
<dbReference type="GO" id="GO:0006511">
    <property type="term" value="P:ubiquitin-dependent protein catabolic process"/>
    <property type="evidence" value="ECO:0007669"/>
    <property type="project" value="TreeGrafter"/>
</dbReference>
<feature type="compositionally biased region" description="Basic and acidic residues" evidence="14">
    <location>
        <begin position="2599"/>
        <end position="2613"/>
    </location>
</feature>
<keyword evidence="15" id="KW-0472">Membrane</keyword>
<dbReference type="InterPro" id="IPR041918">
    <property type="entry name" value="UBA_HUWE1"/>
</dbReference>
<feature type="compositionally biased region" description="Basic residues" evidence="14">
    <location>
        <begin position="2465"/>
        <end position="2487"/>
    </location>
</feature>
<feature type="compositionally biased region" description="Low complexity" evidence="14">
    <location>
        <begin position="2818"/>
        <end position="2829"/>
    </location>
</feature>
<dbReference type="SMART" id="SM00165">
    <property type="entry name" value="UBA"/>
    <property type="match status" value="1"/>
</dbReference>
<dbReference type="FunFam" id="3.30.2160.10:FF:000007">
    <property type="entry name" value="E3 ubiquitin-protein ligase HUWE1 isoform X2"/>
    <property type="match status" value="1"/>
</dbReference>
<feature type="region of interest" description="Disordered" evidence="14">
    <location>
        <begin position="501"/>
        <end position="534"/>
    </location>
</feature>
<dbReference type="Pfam" id="PF00627">
    <property type="entry name" value="UBA"/>
    <property type="match status" value="1"/>
</dbReference>
<dbReference type="Gene3D" id="6.10.250.1630">
    <property type="match status" value="1"/>
</dbReference>
<dbReference type="GO" id="GO:0061630">
    <property type="term" value="F:ubiquitin protein ligase activity"/>
    <property type="evidence" value="ECO:0007669"/>
    <property type="project" value="UniProtKB-EC"/>
</dbReference>
<dbReference type="Gene3D" id="3.30.720.50">
    <property type="match status" value="1"/>
</dbReference>
<feature type="compositionally biased region" description="Low complexity" evidence="14">
    <location>
        <begin position="2869"/>
        <end position="2891"/>
    </location>
</feature>
<dbReference type="InterPro" id="IPR004170">
    <property type="entry name" value="WWE_dom"/>
</dbReference>
<feature type="transmembrane region" description="Helical" evidence="15">
    <location>
        <begin position="124"/>
        <end position="146"/>
    </location>
</feature>
<feature type="region of interest" description="Disordered" evidence="14">
    <location>
        <begin position="2455"/>
        <end position="2492"/>
    </location>
</feature>
<feature type="region of interest" description="Disordered" evidence="14">
    <location>
        <begin position="2599"/>
        <end position="2621"/>
    </location>
</feature>
<dbReference type="SUPFAM" id="SSF48371">
    <property type="entry name" value="ARM repeat"/>
    <property type="match status" value="2"/>
</dbReference>
<feature type="region of interest" description="Disordered" evidence="14">
    <location>
        <begin position="3705"/>
        <end position="3771"/>
    </location>
</feature>
<dbReference type="SUPFAM" id="SSF117839">
    <property type="entry name" value="WWE domain"/>
    <property type="match status" value="1"/>
</dbReference>
<dbReference type="GO" id="GO:0005634">
    <property type="term" value="C:nucleus"/>
    <property type="evidence" value="ECO:0007669"/>
    <property type="project" value="UniProtKB-SubCell"/>
</dbReference>
<keyword evidence="8 12" id="KW-0833">Ubl conjugation pathway</keyword>
<dbReference type="UniPathway" id="UPA00143"/>
<feature type="compositionally biased region" description="Low complexity" evidence="14">
    <location>
        <begin position="2998"/>
        <end position="3013"/>
    </location>
</feature>
<feature type="region of interest" description="Disordered" evidence="14">
    <location>
        <begin position="2254"/>
        <end position="2376"/>
    </location>
</feature>
<feature type="compositionally biased region" description="Low complexity" evidence="14">
    <location>
        <begin position="3816"/>
        <end position="3827"/>
    </location>
</feature>
<evidence type="ECO:0000256" key="6">
    <source>
        <dbReference type="ARBA" id="ARBA00022679"/>
    </source>
</evidence>
<feature type="domain" description="UBA" evidence="16">
    <location>
        <begin position="1285"/>
        <end position="1334"/>
    </location>
</feature>
<evidence type="ECO:0000259" key="17">
    <source>
        <dbReference type="PROSITE" id="PS50237"/>
    </source>
</evidence>
<dbReference type="FunFam" id="3.30.2410.10:FF:000004">
    <property type="entry name" value="E3 ubiquitin-protein ligase HUWE1, variant"/>
    <property type="match status" value="1"/>
</dbReference>
<dbReference type="GO" id="GO:0006281">
    <property type="term" value="P:DNA repair"/>
    <property type="evidence" value="ECO:0007669"/>
    <property type="project" value="UniProtKB-KW"/>
</dbReference>
<feature type="compositionally biased region" description="Polar residues" evidence="14">
    <location>
        <begin position="2782"/>
        <end position="2798"/>
    </location>
</feature>
<feature type="compositionally biased region" description="Polar residues" evidence="14">
    <location>
        <begin position="501"/>
        <end position="523"/>
    </location>
</feature>
<dbReference type="EMBL" id="QKKF02035878">
    <property type="protein sequence ID" value="RZF32790.1"/>
    <property type="molecule type" value="Genomic_DNA"/>
</dbReference>
<comment type="similarity">
    <text evidence="11">Belongs to the UPL family. TOM1/PTR1 subfamily.</text>
</comment>
<evidence type="ECO:0000256" key="12">
    <source>
        <dbReference type="PROSITE-ProRule" id="PRU00104"/>
    </source>
</evidence>
<evidence type="ECO:0000256" key="15">
    <source>
        <dbReference type="SAM" id="Phobius"/>
    </source>
</evidence>
<evidence type="ECO:0000256" key="13">
    <source>
        <dbReference type="PROSITE-ProRule" id="PRU00259"/>
    </source>
</evidence>
<dbReference type="GO" id="GO:0000209">
    <property type="term" value="P:protein polyubiquitination"/>
    <property type="evidence" value="ECO:0007669"/>
    <property type="project" value="TreeGrafter"/>
</dbReference>
<feature type="domain" description="HECT" evidence="17">
    <location>
        <begin position="3961"/>
        <end position="4297"/>
    </location>
</feature>
<dbReference type="EC" id="2.3.2.26" evidence="4"/>
<comment type="caution">
    <text evidence="19">The sequence shown here is derived from an EMBL/GenBank/DDBJ whole genome shotgun (WGS) entry which is preliminary data.</text>
</comment>
<evidence type="ECO:0000256" key="5">
    <source>
        <dbReference type="ARBA" id="ARBA00022553"/>
    </source>
</evidence>
<dbReference type="PROSITE" id="PS50918">
    <property type="entry name" value="WWE"/>
    <property type="match status" value="1"/>
</dbReference>
<dbReference type="Pfam" id="PF02825">
    <property type="entry name" value="WWE"/>
    <property type="match status" value="1"/>
</dbReference>
<feature type="compositionally biased region" description="Polar residues" evidence="14">
    <location>
        <begin position="2194"/>
        <end position="2205"/>
    </location>
</feature>
<feature type="compositionally biased region" description="Acidic residues" evidence="14">
    <location>
        <begin position="1031"/>
        <end position="1040"/>
    </location>
</feature>
<comment type="subcellular location">
    <subcellularLocation>
        <location evidence="2">Nucleus</location>
    </subcellularLocation>
</comment>
<keyword evidence="20" id="KW-1185">Reference proteome</keyword>
<feature type="compositionally biased region" description="Low complexity" evidence="14">
    <location>
        <begin position="2666"/>
        <end position="2688"/>
    </location>
</feature>
<dbReference type="GO" id="GO:0009966">
    <property type="term" value="P:regulation of signal transduction"/>
    <property type="evidence" value="ECO:0007669"/>
    <property type="project" value="UniProtKB-ARBA"/>
</dbReference>
<dbReference type="Gene3D" id="3.30.2160.10">
    <property type="entry name" value="Hect, E3 ligase catalytic domain"/>
    <property type="match status" value="1"/>
</dbReference>
<dbReference type="InterPro" id="IPR037197">
    <property type="entry name" value="WWE_dom_sf"/>
</dbReference>
<evidence type="ECO:0000256" key="8">
    <source>
        <dbReference type="ARBA" id="ARBA00022786"/>
    </source>
</evidence>
<dbReference type="STRING" id="195883.A0A482WHI5"/>
<evidence type="ECO:0000256" key="1">
    <source>
        <dbReference type="ARBA" id="ARBA00000885"/>
    </source>
</evidence>
<evidence type="ECO:0000256" key="10">
    <source>
        <dbReference type="ARBA" id="ARBA00023242"/>
    </source>
</evidence>
<feature type="compositionally biased region" description="Low complexity" evidence="14">
    <location>
        <begin position="2971"/>
        <end position="2980"/>
    </location>
</feature>
<dbReference type="Pfam" id="PF06012">
    <property type="entry name" value="DUF908"/>
    <property type="match status" value="2"/>
</dbReference>